<reference evidence="2" key="2">
    <citation type="journal article" date="2015" name="Data Brief">
        <title>Shoot transcriptome of the giant reed, Arundo donax.</title>
        <authorList>
            <person name="Barrero R.A."/>
            <person name="Guerrero F.D."/>
            <person name="Moolhuijzen P."/>
            <person name="Goolsby J.A."/>
            <person name="Tidwell J."/>
            <person name="Bellgard S.E."/>
            <person name="Bellgard M.I."/>
        </authorList>
    </citation>
    <scope>NUCLEOTIDE SEQUENCE</scope>
    <source>
        <tissue evidence="2">Shoot tissue taken approximately 20 cm above the soil surface</tissue>
    </source>
</reference>
<dbReference type="AlphaFoldDB" id="A0A0A9HB44"/>
<name>A0A0A9HB44_ARUDO</name>
<accession>A0A0A9HB44</accession>
<organism evidence="2">
    <name type="scientific">Arundo donax</name>
    <name type="common">Giant reed</name>
    <name type="synonym">Donax arundinaceus</name>
    <dbReference type="NCBI Taxonomy" id="35708"/>
    <lineage>
        <taxon>Eukaryota</taxon>
        <taxon>Viridiplantae</taxon>
        <taxon>Streptophyta</taxon>
        <taxon>Embryophyta</taxon>
        <taxon>Tracheophyta</taxon>
        <taxon>Spermatophyta</taxon>
        <taxon>Magnoliopsida</taxon>
        <taxon>Liliopsida</taxon>
        <taxon>Poales</taxon>
        <taxon>Poaceae</taxon>
        <taxon>PACMAD clade</taxon>
        <taxon>Arundinoideae</taxon>
        <taxon>Arundineae</taxon>
        <taxon>Arundo</taxon>
    </lineage>
</organism>
<dbReference type="EMBL" id="GBRH01163476">
    <property type="protein sequence ID" value="JAE34420.1"/>
    <property type="molecule type" value="Transcribed_RNA"/>
</dbReference>
<evidence type="ECO:0000256" key="1">
    <source>
        <dbReference type="SAM" id="MobiDB-lite"/>
    </source>
</evidence>
<feature type="compositionally biased region" description="Low complexity" evidence="1">
    <location>
        <begin position="122"/>
        <end position="132"/>
    </location>
</feature>
<reference evidence="2" key="1">
    <citation type="submission" date="2014-09" db="EMBL/GenBank/DDBJ databases">
        <authorList>
            <person name="Magalhaes I.L.F."/>
            <person name="Oliveira U."/>
            <person name="Santos F.R."/>
            <person name="Vidigal T.H.D.A."/>
            <person name="Brescovit A.D."/>
            <person name="Santos A.J."/>
        </authorList>
    </citation>
    <scope>NUCLEOTIDE SEQUENCE</scope>
    <source>
        <tissue evidence="2">Shoot tissue taken approximately 20 cm above the soil surface</tissue>
    </source>
</reference>
<evidence type="ECO:0000313" key="2">
    <source>
        <dbReference type="EMBL" id="JAE34420.1"/>
    </source>
</evidence>
<protein>
    <submittedName>
        <fullName evidence="2">Pdi10</fullName>
    </submittedName>
</protein>
<sequence>MMSSEKSFAAANHALFLYFPPYSAINDSFTPNPRNIGKLSPAFSTKFFIAESDSRIETSGATNFFRLRMSWSAFLEPVYSIGIPWIKSMRVGNPSTPYFDPSFLYLSAFTLATTMGELNPANTGAASSNSGARRLQCPHHGA</sequence>
<proteinExistence type="predicted"/>
<feature type="region of interest" description="Disordered" evidence="1">
    <location>
        <begin position="122"/>
        <end position="142"/>
    </location>
</feature>